<proteinExistence type="predicted"/>
<protein>
    <submittedName>
        <fullName evidence="1">DUF4235 domain-containing protein</fullName>
    </submittedName>
</protein>
<evidence type="ECO:0000313" key="2">
    <source>
        <dbReference type="Proteomes" id="UP001059663"/>
    </source>
</evidence>
<gene>
    <name evidence="1" type="ORF">LP422_19470</name>
</gene>
<name>A0AC61U3D7_9MICO</name>
<organism evidence="1 2">
    <name type="scientific">Janibacter limosus</name>
    <dbReference type="NCBI Taxonomy" id="53458"/>
    <lineage>
        <taxon>Bacteria</taxon>
        <taxon>Bacillati</taxon>
        <taxon>Actinomycetota</taxon>
        <taxon>Actinomycetes</taxon>
        <taxon>Micrococcales</taxon>
        <taxon>Intrasporangiaceae</taxon>
        <taxon>Janibacter</taxon>
    </lineage>
</organism>
<sequence>MLSTHRVGELLVHRIYAKGRSAVGNMVWKILGTGSTIVAGIVANKVVSVVWSRFGSGEDIDPNNPENPIGEAIAFAALAGLAMGLARTMATRQAASFYKKSSGHLPDAMVGLKGEIDKVS</sequence>
<dbReference type="Proteomes" id="UP001059663">
    <property type="component" value="Chromosome"/>
</dbReference>
<reference evidence="1" key="1">
    <citation type="submission" date="2021-11" db="EMBL/GenBank/DDBJ databases">
        <title>Study of the species diversity of bacterial strains isolated from a unique natural object - Shulgan-Tash cave (Bashkiria).</title>
        <authorList>
            <person name="Sazanova A.L."/>
            <person name="Chirak E.R."/>
            <person name="Safronova V.I."/>
        </authorList>
    </citation>
    <scope>NUCLEOTIDE SEQUENCE</scope>
    <source>
        <strain evidence="1">P1</strain>
    </source>
</reference>
<evidence type="ECO:0000313" key="1">
    <source>
        <dbReference type="EMBL" id="UUZ44527.1"/>
    </source>
</evidence>
<accession>A0AC61U3D7</accession>
<dbReference type="EMBL" id="CP087977">
    <property type="protein sequence ID" value="UUZ44527.1"/>
    <property type="molecule type" value="Genomic_DNA"/>
</dbReference>